<keyword evidence="2" id="KW-1185">Reference proteome</keyword>
<protein>
    <submittedName>
        <fullName evidence="1">Uncharacterized protein</fullName>
    </submittedName>
</protein>
<dbReference type="EMBL" id="CM055113">
    <property type="protein sequence ID" value="KAJ7515173.1"/>
    <property type="molecule type" value="Genomic_DNA"/>
</dbReference>
<organism evidence="1 2">
    <name type="scientific">Diphasiastrum complanatum</name>
    <name type="common">Issler's clubmoss</name>
    <name type="synonym">Lycopodium complanatum</name>
    <dbReference type="NCBI Taxonomy" id="34168"/>
    <lineage>
        <taxon>Eukaryota</taxon>
        <taxon>Viridiplantae</taxon>
        <taxon>Streptophyta</taxon>
        <taxon>Embryophyta</taxon>
        <taxon>Tracheophyta</taxon>
        <taxon>Lycopodiopsida</taxon>
        <taxon>Lycopodiales</taxon>
        <taxon>Lycopodiaceae</taxon>
        <taxon>Lycopodioideae</taxon>
        <taxon>Diphasiastrum</taxon>
    </lineage>
</organism>
<comment type="caution">
    <text evidence="1">The sequence shown here is derived from an EMBL/GenBank/DDBJ whole genome shotgun (WGS) entry which is preliminary data.</text>
</comment>
<accession>A0ACC2AC78</accession>
<dbReference type="Proteomes" id="UP001162992">
    <property type="component" value="Chromosome 22"/>
</dbReference>
<evidence type="ECO:0000313" key="1">
    <source>
        <dbReference type="EMBL" id="KAJ7515173.1"/>
    </source>
</evidence>
<gene>
    <name evidence="1" type="ORF">O6H91_22G003300</name>
</gene>
<sequence>MRIIFNSGFQLIRPMENDFVLQQQEAMAAAPEKDMSREERNRKIDNMFETLIQSSSKRQSMEPSSVITCKLMQHQKEALAWMVERENGSGLPPFWEAEIEKGSKEIIYKNTITNYSSKDRPDALRGGILADDMGLGKTLELLALIATNKPGAVLPPVVDIVQSSVVQRPDEDANPSKKRKKLADKKGTPKLADKSLSNADPSPCPPELGGPRATLVVCPLTVLSNWVEQLSEHTRQGSLDVHLYHGADRAKDAKTLASKDIVFTTYGILAKERNLRNSLLKKVHWLRVILDEAHLVKSPSAQQTRAAVSLEADRRWAVTGTPIQNSSNDLFSLMMFLKLQPLNDRSFWTHTIQRHLLSGERSGFSRLQGLMSAIALRRTKEMQIDGHRLVELPPKVVTLYPVELSSEHRRVYDQMELKGKNLVGNYLEAGTILQNYANVLSIILRLRQICDHAALCPEHADLLAAASSSQGPSLASPELLQKLLAQTGEDFDCPICLSPPHSAVITRCAHVFCQRCIQKTLMCDKKSCPLCRFALTDSDVFSAPLDEAENGSDTDSNVKSSAKIDALISLLQETRERDPLIKSVVFSQFTKMLTLVQQPLKDAGFKYVRIDGSMSATKREEALQAFKSTKSKSPTVFLLTLKAAGTGLNLTSASHVYMLDPWWNPAVDEQAMDRVHRLGQTRKVHIFRLIVADSIEERILDLQERKRQFAQVAFGKSQEQQRLMRVEEVRLLMRL</sequence>
<name>A0ACC2AC78_DIPCM</name>
<evidence type="ECO:0000313" key="2">
    <source>
        <dbReference type="Proteomes" id="UP001162992"/>
    </source>
</evidence>
<reference evidence="2" key="1">
    <citation type="journal article" date="2024" name="Proc. Natl. Acad. Sci. U.S.A.">
        <title>Extraordinary preservation of gene collinearity over three hundred million years revealed in homosporous lycophytes.</title>
        <authorList>
            <person name="Li C."/>
            <person name="Wickell D."/>
            <person name="Kuo L.Y."/>
            <person name="Chen X."/>
            <person name="Nie B."/>
            <person name="Liao X."/>
            <person name="Peng D."/>
            <person name="Ji J."/>
            <person name="Jenkins J."/>
            <person name="Williams M."/>
            <person name="Shu S."/>
            <person name="Plott C."/>
            <person name="Barry K."/>
            <person name="Rajasekar S."/>
            <person name="Grimwood J."/>
            <person name="Han X."/>
            <person name="Sun S."/>
            <person name="Hou Z."/>
            <person name="He W."/>
            <person name="Dai G."/>
            <person name="Sun C."/>
            <person name="Schmutz J."/>
            <person name="Leebens-Mack J.H."/>
            <person name="Li F.W."/>
            <person name="Wang L."/>
        </authorList>
    </citation>
    <scope>NUCLEOTIDE SEQUENCE [LARGE SCALE GENOMIC DNA]</scope>
    <source>
        <strain evidence="2">cv. PW_Plant_1</strain>
    </source>
</reference>
<proteinExistence type="predicted"/>